<comment type="caution">
    <text evidence="1">The sequence shown here is derived from an EMBL/GenBank/DDBJ whole genome shotgun (WGS) entry which is preliminary data.</text>
</comment>
<sequence>MTLTEMLEQQNNHRPLTTEIVKDVFKKWLEEVGLPSYQTPGKHGNCFDATKSLRDLIIILVDEPSYSENERFENERFERGT</sequence>
<reference evidence="1" key="1">
    <citation type="journal article" date="2015" name="Nature">
        <title>Complex archaea that bridge the gap between prokaryotes and eukaryotes.</title>
        <authorList>
            <person name="Spang A."/>
            <person name="Saw J.H."/>
            <person name="Jorgensen S.L."/>
            <person name="Zaremba-Niedzwiedzka K."/>
            <person name="Martijn J."/>
            <person name="Lind A.E."/>
            <person name="van Eijk R."/>
            <person name="Schleper C."/>
            <person name="Guy L."/>
            <person name="Ettema T.J."/>
        </authorList>
    </citation>
    <scope>NUCLEOTIDE SEQUENCE</scope>
</reference>
<dbReference type="AlphaFoldDB" id="A0A0F9JMF2"/>
<dbReference type="EMBL" id="LAZR01009747">
    <property type="protein sequence ID" value="KKM70803.1"/>
    <property type="molecule type" value="Genomic_DNA"/>
</dbReference>
<protein>
    <submittedName>
        <fullName evidence="1">Uncharacterized protein</fullName>
    </submittedName>
</protein>
<organism evidence="1">
    <name type="scientific">marine sediment metagenome</name>
    <dbReference type="NCBI Taxonomy" id="412755"/>
    <lineage>
        <taxon>unclassified sequences</taxon>
        <taxon>metagenomes</taxon>
        <taxon>ecological metagenomes</taxon>
    </lineage>
</organism>
<name>A0A0F9JMF2_9ZZZZ</name>
<gene>
    <name evidence="1" type="ORF">LCGC14_1436980</name>
</gene>
<evidence type="ECO:0000313" key="1">
    <source>
        <dbReference type="EMBL" id="KKM70803.1"/>
    </source>
</evidence>
<proteinExistence type="predicted"/>
<accession>A0A0F9JMF2</accession>